<dbReference type="GeneTree" id="ENSGT00940000153322"/>
<dbReference type="Proteomes" id="UP000694546">
    <property type="component" value="Chromosome 3"/>
</dbReference>
<keyword evidence="2" id="KW-0479">Metal-binding</keyword>
<feature type="region of interest" description="Disordered" evidence="6">
    <location>
        <begin position="1006"/>
        <end position="1081"/>
    </location>
</feature>
<reference evidence="8" key="1">
    <citation type="submission" date="2025-08" db="UniProtKB">
        <authorList>
            <consortium name="Ensembl"/>
        </authorList>
    </citation>
    <scope>IDENTIFICATION</scope>
</reference>
<feature type="compositionally biased region" description="Basic and acidic residues" evidence="6">
    <location>
        <begin position="754"/>
        <end position="764"/>
    </location>
</feature>
<evidence type="ECO:0000256" key="5">
    <source>
        <dbReference type="ARBA" id="ARBA00023242"/>
    </source>
</evidence>
<feature type="compositionally biased region" description="Low complexity" evidence="6">
    <location>
        <begin position="1240"/>
        <end position="1255"/>
    </location>
</feature>
<dbReference type="GO" id="GO:0008270">
    <property type="term" value="F:zinc ion binding"/>
    <property type="evidence" value="ECO:0007669"/>
    <property type="project" value="UniProtKB-KW"/>
</dbReference>
<feature type="compositionally biased region" description="Low complexity" evidence="6">
    <location>
        <begin position="1200"/>
        <end position="1221"/>
    </location>
</feature>
<feature type="compositionally biased region" description="Gly residues" evidence="6">
    <location>
        <begin position="179"/>
        <end position="193"/>
    </location>
</feature>
<dbReference type="Ensembl" id="ENSGMOT00000056507.1">
    <property type="protein sequence ID" value="ENSGMOP00000061637.1"/>
    <property type="gene ID" value="ENSGMOG00000033772.1"/>
</dbReference>
<feature type="compositionally biased region" description="Basic and acidic residues" evidence="6">
    <location>
        <begin position="1039"/>
        <end position="1081"/>
    </location>
</feature>
<feature type="compositionally biased region" description="Low complexity" evidence="6">
    <location>
        <begin position="1336"/>
        <end position="1345"/>
    </location>
</feature>
<dbReference type="PROSITE" id="PS50171">
    <property type="entry name" value="ZF_MATRIN"/>
    <property type="match status" value="1"/>
</dbReference>
<feature type="compositionally biased region" description="Polar residues" evidence="6">
    <location>
        <begin position="126"/>
        <end position="135"/>
    </location>
</feature>
<feature type="compositionally biased region" description="Basic and acidic residues" evidence="6">
    <location>
        <begin position="331"/>
        <end position="392"/>
    </location>
</feature>
<feature type="compositionally biased region" description="Basic and acidic residues" evidence="6">
    <location>
        <begin position="1393"/>
        <end position="1410"/>
    </location>
</feature>
<evidence type="ECO:0000313" key="9">
    <source>
        <dbReference type="Proteomes" id="UP000694546"/>
    </source>
</evidence>
<name>A0A8C5CJI4_GADMO</name>
<feature type="compositionally biased region" description="Low complexity" evidence="6">
    <location>
        <begin position="139"/>
        <end position="178"/>
    </location>
</feature>
<keyword evidence="4" id="KW-0862">Zinc</keyword>
<organism evidence="8 9">
    <name type="scientific">Gadus morhua</name>
    <name type="common">Atlantic cod</name>
    <dbReference type="NCBI Taxonomy" id="8049"/>
    <lineage>
        <taxon>Eukaryota</taxon>
        <taxon>Metazoa</taxon>
        <taxon>Chordata</taxon>
        <taxon>Craniata</taxon>
        <taxon>Vertebrata</taxon>
        <taxon>Euteleostomi</taxon>
        <taxon>Actinopterygii</taxon>
        <taxon>Neopterygii</taxon>
        <taxon>Teleostei</taxon>
        <taxon>Neoteleostei</taxon>
        <taxon>Acanthomorphata</taxon>
        <taxon>Zeiogadaria</taxon>
        <taxon>Gadariae</taxon>
        <taxon>Gadiformes</taxon>
        <taxon>Gadoidei</taxon>
        <taxon>Gadidae</taxon>
        <taxon>Gadus</taxon>
    </lineage>
</organism>
<feature type="compositionally biased region" description="Polar residues" evidence="6">
    <location>
        <begin position="79"/>
        <end position="99"/>
    </location>
</feature>
<feature type="domain" description="Matrin-type" evidence="7">
    <location>
        <begin position="1440"/>
        <end position="1471"/>
    </location>
</feature>
<dbReference type="InterPro" id="IPR026811">
    <property type="entry name" value="CIZ1"/>
</dbReference>
<feature type="compositionally biased region" description="Basic and acidic residues" evidence="6">
    <location>
        <begin position="66"/>
        <end position="76"/>
    </location>
</feature>
<dbReference type="PANTHER" id="PTHR15491">
    <property type="match status" value="1"/>
</dbReference>
<reference evidence="8" key="2">
    <citation type="submission" date="2025-09" db="UniProtKB">
        <authorList>
            <consortium name="Ensembl"/>
        </authorList>
    </citation>
    <scope>IDENTIFICATION</scope>
</reference>
<dbReference type="GO" id="GO:0003676">
    <property type="term" value="F:nucleic acid binding"/>
    <property type="evidence" value="ECO:0007669"/>
    <property type="project" value="InterPro"/>
</dbReference>
<feature type="region of interest" description="Disordered" evidence="6">
    <location>
        <begin position="1327"/>
        <end position="1423"/>
    </location>
</feature>
<evidence type="ECO:0000256" key="6">
    <source>
        <dbReference type="SAM" id="MobiDB-lite"/>
    </source>
</evidence>
<gene>
    <name evidence="8" type="primary">LOC115540233</name>
</gene>
<evidence type="ECO:0000313" key="8">
    <source>
        <dbReference type="Ensembl" id="ENSGMOP00000061637.1"/>
    </source>
</evidence>
<feature type="region of interest" description="Disordered" evidence="6">
    <location>
        <begin position="1095"/>
        <end position="1153"/>
    </location>
</feature>
<dbReference type="GO" id="GO:0005634">
    <property type="term" value="C:nucleus"/>
    <property type="evidence" value="ECO:0007669"/>
    <property type="project" value="UniProtKB-SubCell"/>
</dbReference>
<feature type="compositionally biased region" description="Low complexity" evidence="6">
    <location>
        <begin position="406"/>
        <end position="425"/>
    </location>
</feature>
<keyword evidence="9" id="KW-1185">Reference proteome</keyword>
<feature type="compositionally biased region" description="Low complexity" evidence="6">
    <location>
        <begin position="1115"/>
        <end position="1131"/>
    </location>
</feature>
<proteinExistence type="predicted"/>
<dbReference type="SUPFAM" id="SSF54928">
    <property type="entry name" value="RNA-binding domain, RBD"/>
    <property type="match status" value="1"/>
</dbReference>
<feature type="region of interest" description="Disordered" evidence="6">
    <location>
        <begin position="1180"/>
        <end position="1312"/>
    </location>
</feature>
<dbReference type="SMART" id="SM00451">
    <property type="entry name" value="ZnF_U1"/>
    <property type="match status" value="2"/>
</dbReference>
<feature type="compositionally biased region" description="Basic and acidic residues" evidence="6">
    <location>
        <begin position="1095"/>
        <end position="1114"/>
    </location>
</feature>
<evidence type="ECO:0000256" key="4">
    <source>
        <dbReference type="ARBA" id="ARBA00022833"/>
    </source>
</evidence>
<evidence type="ECO:0000256" key="1">
    <source>
        <dbReference type="ARBA" id="ARBA00004123"/>
    </source>
</evidence>
<dbReference type="InterPro" id="IPR000690">
    <property type="entry name" value="Matrin/U1-C_Znf_C2H2"/>
</dbReference>
<feature type="region of interest" description="Disordered" evidence="6">
    <location>
        <begin position="290"/>
        <end position="427"/>
    </location>
</feature>
<protein>
    <submittedName>
        <fullName evidence="8">Zinc finger protein 638-like</fullName>
    </submittedName>
</protein>
<dbReference type="InterPro" id="IPR012677">
    <property type="entry name" value="Nucleotide-bd_a/b_plait_sf"/>
</dbReference>
<feature type="compositionally biased region" description="Polar residues" evidence="6">
    <location>
        <begin position="1"/>
        <end position="23"/>
    </location>
</feature>
<feature type="region of interest" description="Disordered" evidence="6">
    <location>
        <begin position="479"/>
        <end position="664"/>
    </location>
</feature>
<evidence type="ECO:0000259" key="7">
    <source>
        <dbReference type="PROSITE" id="PS50171"/>
    </source>
</evidence>
<dbReference type="PANTHER" id="PTHR15491:SF9">
    <property type="entry name" value="CIP1-INTERACTING ZINC FINGER PROTEIN"/>
    <property type="match status" value="1"/>
</dbReference>
<feature type="compositionally biased region" description="Basic and acidic residues" evidence="6">
    <location>
        <begin position="1133"/>
        <end position="1150"/>
    </location>
</feature>
<keyword evidence="3" id="KW-0863">Zinc-finger</keyword>
<feature type="compositionally biased region" description="Basic and acidic residues" evidence="6">
    <location>
        <begin position="292"/>
        <end position="314"/>
    </location>
</feature>
<feature type="region of interest" description="Disordered" evidence="6">
    <location>
        <begin position="1"/>
        <end position="197"/>
    </location>
</feature>
<comment type="subcellular location">
    <subcellularLocation>
        <location evidence="1">Nucleus</location>
    </subcellularLocation>
</comment>
<keyword evidence="5" id="KW-0539">Nucleus</keyword>
<dbReference type="InterPro" id="IPR003604">
    <property type="entry name" value="Matrin/U1-like-C_Znf_C2H2"/>
</dbReference>
<feature type="compositionally biased region" description="Basic residues" evidence="6">
    <location>
        <begin position="519"/>
        <end position="532"/>
    </location>
</feature>
<dbReference type="InterPro" id="IPR035979">
    <property type="entry name" value="RBD_domain_sf"/>
</dbReference>
<accession>A0A8C5CJI4</accession>
<feature type="compositionally biased region" description="Basic and acidic residues" evidence="6">
    <location>
        <begin position="479"/>
        <end position="495"/>
    </location>
</feature>
<feature type="region of interest" description="Disordered" evidence="6">
    <location>
        <begin position="750"/>
        <end position="773"/>
    </location>
</feature>
<dbReference type="Gene3D" id="3.30.70.330">
    <property type="match status" value="1"/>
</dbReference>
<sequence>MYHHQSQQQGPPQAFTNRPTRPSQQQPVQQQQGRSATDILSQVLGFQFPPPTQLPDELESALAIRGSRDMDHRLMDHMNQPNPHQNQGSSEPSGYTNSPVGFPPDNQPGHPQAVDWSRYPPPSKLFSGSSTASTHQAQRHQLPGAQQQQRHQLPGGQQPQNMQSWSASGSPSPQAPGSQSGGNGGRGGSGGLDMQGLYTPESAGSILASFGLSNEDLEVLSHYPDDQLTPDTLPFILRDIQINKSRSTQGMPPPASRSSPVRMGHSASASVSSLLRVTQTAGQVIDYGHASRATEEGGGRETFKREQLSNERTVKMVYSAPPPPQPATTKHKSETHERRHVRLEPAAESNKHGDLDYRRPSSENRKAKRSPAREFASKYLRPDRDYRRDGAEPRPTSETISEKLSSRQPSSSASSSKPQSSSTKRLPAPTMICDFSAEPPKVYPHTCSLCNAQCDRAEDWTDHVNTVNHTAACRDLRNKYPDLKPERPRKDHDGSRSPWPARGHTSSRSLSWSPSPSPSKHRPGPLRHRPHAKPYPAPRPHSHQRHSGDNFHYDHHHRRRSQSNSPSPGHHAGGNRPDRRSSGSPGSSSRHGLKRTYADPRSKQGLRSKAAAPRGIAHGPGKTGTKLKPRPVGSKVTDPATKGPPAKKKKRGTNWPPQGSGAQGHLVHLAGLPVDATLQEVADLVGTFGKNTINLLAPPEERSRAMSERKASVYMVKAEEAQALVDCTTLSIRQQAVTATLAKKPVVAPAAPDLKGKPSREPKKPAVSGKGKAPQKAFKEKGMVLIQGLPDSEWTKADLVALAKPFGTPSDVVIARGCQKALLWLPDVASAEEMVKVHTVTPVQMEGSRLEMVSLRLPCTLKTPVALYNLLKKRSPENTEEDDAVPGSLGEAPCPTGWKNVLVITNVPNTPSGPDEVIQLVRRLGTLRNFLVLENRMTICEMETPQMAFYIFRRFQRFPGVAQNKVLLFTREADPKLKTSADLHVTKVTPAMVEALLEECRTRSLSRQGQLEAAVPPSNTAAARKPQTPQKKKSAGGPPEKKERSREEGRKRQEKDLEREARRDRERRDRRDRERVRDWEREERRKRDRDLGWRGEDERERRDRERYEGSRTQREGSSGSKSSGISEGSRLSSRRDGPERSMAEKANKVVDEEEEMDCFPFDLDNFVTVDEVGDVADLPDVSSLPELMEADTGVVEEVTSAAASGDAAATASQEETQATASLSALEEGMAAGDPPPGPDSQPGDPVDSDPQQGDPASQVLPDPLKAPSPSDESPPRVHNPPGQKVSPSEAEATIKPAGTTPVLVEESRSHSISVVHSFPACTMVIAGDDPSVWSKPSSPGGRSPGDTPEEEEKVDPCSDPTQVKEEVEPIVPGEPGGQTGSEGGEDVLPSDAGEVKEQGSEDLEKSDVVSRKSSPGDDALMPFDPSSPVGLEFLVPKTGFFCKVCNRFFTGSQEAQISHCKTLKHYESLQKYLQPKKMEKSPGKSTTS</sequence>
<evidence type="ECO:0000256" key="3">
    <source>
        <dbReference type="ARBA" id="ARBA00022771"/>
    </source>
</evidence>
<evidence type="ECO:0000256" key="2">
    <source>
        <dbReference type="ARBA" id="ARBA00022723"/>
    </source>
</evidence>